<dbReference type="RefSeq" id="WP_111652329.1">
    <property type="nucleotide sequence ID" value="NZ_JACHWI010000015.1"/>
</dbReference>
<keyword evidence="1" id="KW-0472">Membrane</keyword>
<feature type="transmembrane region" description="Helical" evidence="1">
    <location>
        <begin position="126"/>
        <end position="145"/>
    </location>
</feature>
<name>A0A327Z6P7_9ACTN</name>
<feature type="transmembrane region" description="Helical" evidence="1">
    <location>
        <begin position="36"/>
        <end position="56"/>
    </location>
</feature>
<evidence type="ECO:0000313" key="3">
    <source>
        <dbReference type="Proteomes" id="UP000249341"/>
    </source>
</evidence>
<gene>
    <name evidence="2" type="ORF">B0I29_115231</name>
</gene>
<proteinExistence type="predicted"/>
<reference evidence="2 3" key="1">
    <citation type="submission" date="2018-06" db="EMBL/GenBank/DDBJ databases">
        <title>Genomic Encyclopedia of Type Strains, Phase III (KMG-III): the genomes of soil and plant-associated and newly described type strains.</title>
        <authorList>
            <person name="Whitman W."/>
        </authorList>
    </citation>
    <scope>NUCLEOTIDE SEQUENCE [LARGE SCALE GENOMIC DNA]</scope>
    <source>
        <strain evidence="2 3">CGMCC 4.7090</strain>
    </source>
</reference>
<evidence type="ECO:0000313" key="2">
    <source>
        <dbReference type="EMBL" id="RAK31424.1"/>
    </source>
</evidence>
<comment type="caution">
    <text evidence="2">The sequence shown here is derived from an EMBL/GenBank/DDBJ whole genome shotgun (WGS) entry which is preliminary data.</text>
</comment>
<keyword evidence="1" id="KW-0812">Transmembrane</keyword>
<keyword evidence="3" id="KW-1185">Reference proteome</keyword>
<dbReference type="OrthoDB" id="3790499at2"/>
<feature type="transmembrane region" description="Helical" evidence="1">
    <location>
        <begin position="151"/>
        <end position="172"/>
    </location>
</feature>
<dbReference type="Proteomes" id="UP000249341">
    <property type="component" value="Unassembled WGS sequence"/>
</dbReference>
<sequence length="194" mass="19573">MTSTPLDRTLTASLTVAPAVYLIADLLYATRGWNDPSAAVVHILGAVGYTVVLMRLVTLGTGVLASVLLVAGAFGAAGNVAYGFNSIHVSLGDTDLVDAAGAAVLIKPLGLFFPLTLLLGAAVLRGLAPAWVVGLLAVSALAWPVAHIANIGWLAVLVNVVLVVVFGVVAAGRRRGTGDATRRNPVASGSTVAG</sequence>
<feature type="transmembrane region" description="Helical" evidence="1">
    <location>
        <begin position="12"/>
        <end position="30"/>
    </location>
</feature>
<protein>
    <submittedName>
        <fullName evidence="2">Uncharacterized protein</fullName>
    </submittedName>
</protein>
<dbReference type="AlphaFoldDB" id="A0A327Z6P7"/>
<accession>A0A327Z6P7</accession>
<feature type="transmembrane region" description="Helical" evidence="1">
    <location>
        <begin position="96"/>
        <end position="119"/>
    </location>
</feature>
<dbReference type="EMBL" id="QLMJ01000015">
    <property type="protein sequence ID" value="RAK31424.1"/>
    <property type="molecule type" value="Genomic_DNA"/>
</dbReference>
<keyword evidence="1" id="KW-1133">Transmembrane helix</keyword>
<evidence type="ECO:0000256" key="1">
    <source>
        <dbReference type="SAM" id="Phobius"/>
    </source>
</evidence>
<organism evidence="2 3">
    <name type="scientific">Actinoplanes lutulentus</name>
    <dbReference type="NCBI Taxonomy" id="1287878"/>
    <lineage>
        <taxon>Bacteria</taxon>
        <taxon>Bacillati</taxon>
        <taxon>Actinomycetota</taxon>
        <taxon>Actinomycetes</taxon>
        <taxon>Micromonosporales</taxon>
        <taxon>Micromonosporaceae</taxon>
        <taxon>Actinoplanes</taxon>
    </lineage>
</organism>
<feature type="transmembrane region" description="Helical" evidence="1">
    <location>
        <begin position="63"/>
        <end position="84"/>
    </location>
</feature>